<keyword evidence="3" id="KW-1185">Reference proteome</keyword>
<organism evidence="2 3">
    <name type="scientific">Erythranthe guttata</name>
    <name type="common">Yellow monkey flower</name>
    <name type="synonym">Mimulus guttatus</name>
    <dbReference type="NCBI Taxonomy" id="4155"/>
    <lineage>
        <taxon>Eukaryota</taxon>
        <taxon>Viridiplantae</taxon>
        <taxon>Streptophyta</taxon>
        <taxon>Embryophyta</taxon>
        <taxon>Tracheophyta</taxon>
        <taxon>Spermatophyta</taxon>
        <taxon>Magnoliopsida</taxon>
        <taxon>eudicotyledons</taxon>
        <taxon>Gunneridae</taxon>
        <taxon>Pentapetalae</taxon>
        <taxon>asterids</taxon>
        <taxon>lamiids</taxon>
        <taxon>Lamiales</taxon>
        <taxon>Phrymaceae</taxon>
        <taxon>Erythranthe</taxon>
    </lineage>
</organism>
<dbReference type="PANTHER" id="PTHR31509">
    <property type="entry name" value="BPS1-LIKE PROTEIN"/>
    <property type="match status" value="1"/>
</dbReference>
<dbReference type="STRING" id="4155.A0A022QIF5"/>
<accession>A0A022QIF5</accession>
<dbReference type="EMBL" id="KI631506">
    <property type="protein sequence ID" value="EYU27013.1"/>
    <property type="molecule type" value="Genomic_DNA"/>
</dbReference>
<protein>
    <submittedName>
        <fullName evidence="2">Uncharacterized protein</fullName>
    </submittedName>
</protein>
<dbReference type="Proteomes" id="UP000030748">
    <property type="component" value="Unassembled WGS sequence"/>
</dbReference>
<keyword evidence="1" id="KW-0175">Coiled coil</keyword>
<feature type="coiled-coil region" evidence="1">
    <location>
        <begin position="263"/>
        <end position="290"/>
    </location>
</feature>
<dbReference type="PhylomeDB" id="A0A022QIF5"/>
<evidence type="ECO:0000256" key="1">
    <source>
        <dbReference type="SAM" id="Coils"/>
    </source>
</evidence>
<dbReference type="AlphaFoldDB" id="A0A022QIF5"/>
<name>A0A022QIF5_ERYGU</name>
<dbReference type="eggNOG" id="ENOG502RHI1">
    <property type="taxonomic scope" value="Eukaryota"/>
</dbReference>
<evidence type="ECO:0000313" key="3">
    <source>
        <dbReference type="Proteomes" id="UP000030748"/>
    </source>
</evidence>
<gene>
    <name evidence="2" type="ORF">MIMGU_mgv1a024964mg</name>
</gene>
<reference evidence="2 3" key="1">
    <citation type="journal article" date="2013" name="Proc. Natl. Acad. Sci. U.S.A.">
        <title>Fine-scale variation in meiotic recombination in Mimulus inferred from population shotgun sequencing.</title>
        <authorList>
            <person name="Hellsten U."/>
            <person name="Wright K.M."/>
            <person name="Jenkins J."/>
            <person name="Shu S."/>
            <person name="Yuan Y."/>
            <person name="Wessler S.R."/>
            <person name="Schmutz J."/>
            <person name="Willis J.H."/>
            <person name="Rokhsar D.S."/>
        </authorList>
    </citation>
    <scope>NUCLEOTIDE SEQUENCE [LARGE SCALE GENOMIC DNA]</scope>
    <source>
        <strain evidence="3">cv. DUN x IM62</strain>
    </source>
</reference>
<sequence>MVLLLHKLALPLKFPSSNHRSSGNLSASLHNFRSRISGFITQTWSKPEKYFLSRTGFDKCFELIQTTNRAFAKLVVEIDHPMSRWSGKLTESYLSHTLISLDILNAVSSSVSHLNQAKISISHAVSLIQNSSPPSSAAASRLKKIAGENPYSCKKFKSEGLSSSSSSSSIRFQERPGFENDQESVVLQALVLCKKIVLMALGSVLSGFCGDAKTYMEIRELAGGFDDSLIKDLDLKFCQEIQGNLIVMEEVKEINNAIEEFSVEVLKIRLDELENLIQSIEKQTNHLFSEILAARNKLLDNLRF</sequence>
<proteinExistence type="predicted"/>
<evidence type="ECO:0000313" key="2">
    <source>
        <dbReference type="EMBL" id="EYU27013.1"/>
    </source>
</evidence>